<name>A0A9D2HP07_9BACT</name>
<organism evidence="9 10">
    <name type="scientific">Candidatus Desulfovibrio intestinavium</name>
    <dbReference type="NCBI Taxonomy" id="2838534"/>
    <lineage>
        <taxon>Bacteria</taxon>
        <taxon>Pseudomonadati</taxon>
        <taxon>Thermodesulfobacteriota</taxon>
        <taxon>Desulfovibrionia</taxon>
        <taxon>Desulfovibrionales</taxon>
        <taxon>Desulfovibrionaceae</taxon>
        <taxon>Desulfovibrio</taxon>
    </lineage>
</organism>
<evidence type="ECO:0000256" key="5">
    <source>
        <dbReference type="SAM" id="Coils"/>
    </source>
</evidence>
<keyword evidence="5" id="KW-0175">Coiled coil</keyword>
<evidence type="ECO:0000256" key="3">
    <source>
        <dbReference type="ARBA" id="ARBA00022989"/>
    </source>
</evidence>
<feature type="transmembrane region" description="Helical" evidence="7">
    <location>
        <begin position="52"/>
        <end position="71"/>
    </location>
</feature>
<dbReference type="Proteomes" id="UP000823821">
    <property type="component" value="Unassembled WGS sequence"/>
</dbReference>
<dbReference type="GO" id="GO:0005886">
    <property type="term" value="C:plasma membrane"/>
    <property type="evidence" value="ECO:0007669"/>
    <property type="project" value="InterPro"/>
</dbReference>
<sequence length="159" mass="17808">MRFLKVLILVVAIFLALVFLFQNQTALSQDMVLTLNLFFTAPMSSIPLPFYFLLIAAFALGALLSVCFLVWDKMHGTARFMKARWRISQLEREVASLQKQLAAEGKKQSFFQRVRQNKKEEAPAPAEKPANAKPLDTVSKEAETAAPVEDIVAPDPDKP</sequence>
<evidence type="ECO:0000313" key="10">
    <source>
        <dbReference type="Proteomes" id="UP000823821"/>
    </source>
</evidence>
<comment type="caution">
    <text evidence="9">The sequence shown here is derived from an EMBL/GenBank/DDBJ whole genome shotgun (WGS) entry which is preliminary data.</text>
</comment>
<evidence type="ECO:0000256" key="1">
    <source>
        <dbReference type="ARBA" id="ARBA00022475"/>
    </source>
</evidence>
<protein>
    <submittedName>
        <fullName evidence="9">LapA family protein</fullName>
    </submittedName>
</protein>
<feature type="domain" description="Lipopolysaccharide assembly protein A" evidence="8">
    <location>
        <begin position="33"/>
        <end position="102"/>
    </location>
</feature>
<evidence type="ECO:0000256" key="6">
    <source>
        <dbReference type="SAM" id="MobiDB-lite"/>
    </source>
</evidence>
<accession>A0A9D2HP07</accession>
<feature type="compositionally biased region" description="Low complexity" evidence="6">
    <location>
        <begin position="123"/>
        <end position="134"/>
    </location>
</feature>
<dbReference type="AlphaFoldDB" id="A0A9D2HP07"/>
<feature type="region of interest" description="Disordered" evidence="6">
    <location>
        <begin position="114"/>
        <end position="159"/>
    </location>
</feature>
<keyword evidence="1" id="KW-1003">Cell membrane</keyword>
<keyword evidence="3 7" id="KW-1133">Transmembrane helix</keyword>
<dbReference type="EMBL" id="DWZD01000040">
    <property type="protein sequence ID" value="HJA79208.1"/>
    <property type="molecule type" value="Genomic_DNA"/>
</dbReference>
<reference evidence="9" key="2">
    <citation type="submission" date="2021-04" db="EMBL/GenBank/DDBJ databases">
        <authorList>
            <person name="Gilroy R."/>
        </authorList>
    </citation>
    <scope>NUCLEOTIDE SEQUENCE</scope>
    <source>
        <strain evidence="9">5032</strain>
    </source>
</reference>
<reference evidence="9" key="1">
    <citation type="journal article" date="2021" name="PeerJ">
        <title>Extensive microbial diversity within the chicken gut microbiome revealed by metagenomics and culture.</title>
        <authorList>
            <person name="Gilroy R."/>
            <person name="Ravi A."/>
            <person name="Getino M."/>
            <person name="Pursley I."/>
            <person name="Horton D.L."/>
            <person name="Alikhan N.F."/>
            <person name="Baker D."/>
            <person name="Gharbi K."/>
            <person name="Hall N."/>
            <person name="Watson M."/>
            <person name="Adriaenssens E.M."/>
            <person name="Foster-Nyarko E."/>
            <person name="Jarju S."/>
            <person name="Secka A."/>
            <person name="Antonio M."/>
            <person name="Oren A."/>
            <person name="Chaudhuri R.R."/>
            <person name="La Ragione R."/>
            <person name="Hildebrand F."/>
            <person name="Pallen M.J."/>
        </authorList>
    </citation>
    <scope>NUCLEOTIDE SEQUENCE</scope>
    <source>
        <strain evidence="9">5032</strain>
    </source>
</reference>
<evidence type="ECO:0000259" key="8">
    <source>
        <dbReference type="Pfam" id="PF06305"/>
    </source>
</evidence>
<proteinExistence type="predicted"/>
<evidence type="ECO:0000256" key="7">
    <source>
        <dbReference type="SAM" id="Phobius"/>
    </source>
</evidence>
<gene>
    <name evidence="9" type="ORF">H9784_06540</name>
</gene>
<keyword evidence="2 7" id="KW-0812">Transmembrane</keyword>
<dbReference type="InterPro" id="IPR010445">
    <property type="entry name" value="LapA_dom"/>
</dbReference>
<evidence type="ECO:0000256" key="4">
    <source>
        <dbReference type="ARBA" id="ARBA00023136"/>
    </source>
</evidence>
<feature type="coiled-coil region" evidence="5">
    <location>
        <begin position="80"/>
        <end position="107"/>
    </location>
</feature>
<keyword evidence="4 7" id="KW-0472">Membrane</keyword>
<evidence type="ECO:0000256" key="2">
    <source>
        <dbReference type="ARBA" id="ARBA00022692"/>
    </source>
</evidence>
<dbReference type="Pfam" id="PF06305">
    <property type="entry name" value="LapA_dom"/>
    <property type="match status" value="1"/>
</dbReference>
<evidence type="ECO:0000313" key="9">
    <source>
        <dbReference type="EMBL" id="HJA79208.1"/>
    </source>
</evidence>